<dbReference type="AlphaFoldDB" id="A0A0M3JAQ9"/>
<reference evidence="1 2" key="2">
    <citation type="submission" date="2018-11" db="EMBL/GenBank/DDBJ databases">
        <authorList>
            <consortium name="Pathogen Informatics"/>
        </authorList>
    </citation>
    <scope>NUCLEOTIDE SEQUENCE [LARGE SCALE GENOMIC DNA]</scope>
</reference>
<reference evidence="3" key="1">
    <citation type="submission" date="2017-02" db="UniProtKB">
        <authorList>
            <consortium name="WormBaseParasite"/>
        </authorList>
    </citation>
    <scope>IDENTIFICATION</scope>
</reference>
<evidence type="ECO:0000313" key="3">
    <source>
        <dbReference type="WBParaSite" id="ASIM_0000468101-mRNA-1"/>
    </source>
</evidence>
<gene>
    <name evidence="1" type="ORF">ASIM_LOCUS4494</name>
</gene>
<dbReference type="EMBL" id="UYRR01007880">
    <property type="protein sequence ID" value="VDK23947.1"/>
    <property type="molecule type" value="Genomic_DNA"/>
</dbReference>
<accession>A0A0M3JAQ9</accession>
<proteinExistence type="predicted"/>
<sequence length="192" mass="22254">MEFLMSCEISILGFSNFPETLQSSCSSSVVGHRTRRMFQKTLRNFFERRPSMCHLENVSLKLFGNDQFVRMANQFSTQLTSIHIHIADRSQLREFKSLSHLENLIDVSLQINSSCPIVNCSHGLHITHVYNSDDDSSNDVAQLSNGIEHDNKSLWPKTLRFVSFPKLRRFQIILSSNWYIHNSVFSHLFFVL</sequence>
<keyword evidence="2" id="KW-1185">Reference proteome</keyword>
<evidence type="ECO:0000313" key="2">
    <source>
        <dbReference type="Proteomes" id="UP000267096"/>
    </source>
</evidence>
<protein>
    <submittedName>
        <fullName evidence="3">F-box/LRR-repeat protein</fullName>
    </submittedName>
</protein>
<dbReference type="WBParaSite" id="ASIM_0000468101-mRNA-1">
    <property type="protein sequence ID" value="ASIM_0000468101-mRNA-1"/>
    <property type="gene ID" value="ASIM_0000468101"/>
</dbReference>
<evidence type="ECO:0000313" key="1">
    <source>
        <dbReference type="EMBL" id="VDK23947.1"/>
    </source>
</evidence>
<name>A0A0M3JAQ9_ANISI</name>
<dbReference type="Proteomes" id="UP000267096">
    <property type="component" value="Unassembled WGS sequence"/>
</dbReference>
<organism evidence="3">
    <name type="scientific">Anisakis simplex</name>
    <name type="common">Herring worm</name>
    <dbReference type="NCBI Taxonomy" id="6269"/>
    <lineage>
        <taxon>Eukaryota</taxon>
        <taxon>Metazoa</taxon>
        <taxon>Ecdysozoa</taxon>
        <taxon>Nematoda</taxon>
        <taxon>Chromadorea</taxon>
        <taxon>Rhabditida</taxon>
        <taxon>Spirurina</taxon>
        <taxon>Ascaridomorpha</taxon>
        <taxon>Ascaridoidea</taxon>
        <taxon>Anisakidae</taxon>
        <taxon>Anisakis</taxon>
        <taxon>Anisakis simplex complex</taxon>
    </lineage>
</organism>